<name>A0A291M1Z2_9RHOB</name>
<dbReference type="EMBL" id="CP021404">
    <property type="protein sequence ID" value="ATI42986.1"/>
    <property type="molecule type" value="Genomic_DNA"/>
</dbReference>
<sequence>MSRIEIRVLPGGGAARGRCWRLRQQDGQTLMIPLAARGAADLYDLFAALPGMSDRALQGALTGPDRVIWSRDEGVARVATLRLAERS</sequence>
<evidence type="ECO:0000313" key="1">
    <source>
        <dbReference type="EMBL" id="ATI42986.1"/>
    </source>
</evidence>
<keyword evidence="2" id="KW-1185">Reference proteome</keyword>
<dbReference type="Proteomes" id="UP000219050">
    <property type="component" value="Chromosome"/>
</dbReference>
<proteinExistence type="predicted"/>
<organism evidence="1 2">
    <name type="scientific">Pacificitalea manganoxidans</name>
    <dbReference type="NCBI Taxonomy" id="1411902"/>
    <lineage>
        <taxon>Bacteria</taxon>
        <taxon>Pseudomonadati</taxon>
        <taxon>Pseudomonadota</taxon>
        <taxon>Alphaproteobacteria</taxon>
        <taxon>Rhodobacterales</taxon>
        <taxon>Paracoccaceae</taxon>
        <taxon>Pacificitalea</taxon>
    </lineage>
</organism>
<protein>
    <submittedName>
        <fullName evidence="1">Uncharacterized protein</fullName>
    </submittedName>
</protein>
<gene>
    <name evidence="1" type="ORF">CBW24_13890</name>
</gene>
<evidence type="ECO:0000313" key="2">
    <source>
        <dbReference type="Proteomes" id="UP000219050"/>
    </source>
</evidence>
<accession>A0A291M1Z2</accession>
<dbReference type="AlphaFoldDB" id="A0A291M1Z2"/>
<dbReference type="KEGG" id="cmag:CBW24_13890"/>
<reference evidence="1 2" key="1">
    <citation type="submission" date="2017-05" db="EMBL/GenBank/DDBJ databases">
        <title>Comparative genomic and metabolic analysis of manganese-oxidizing mechanisms in Celeribater manganoxidans DY25T: its adaption to the environment of polymetallic nodule.</title>
        <authorList>
            <person name="Wang X."/>
        </authorList>
    </citation>
    <scope>NUCLEOTIDE SEQUENCE [LARGE SCALE GENOMIC DNA]</scope>
    <source>
        <strain evidence="1 2">DY25</strain>
    </source>
</reference>